<accession>A0A1H3CFN2</accession>
<dbReference type="STRING" id="574349.SAMN05443545_1063"/>
<gene>
    <name evidence="1" type="ORF">SAMN05443545_1063</name>
</gene>
<keyword evidence="1" id="KW-0808">Transferase</keyword>
<sequence length="383" mass="43351">MNYLFVAFVDKGWPPSHSFVDGMLASVLADSKNVRVRIYVSNSAGGSGRPRRYLGAVCIPSLFPREGLKRLVNFFKVIFILHRTARKKNSHESLVVFVRNDPIVLLASSVFYKKCKSLIYQSSFPHEKFSGSVVKRFFSKYLLLLSRNRVSSILAVSPDGLLRMYETFPPNLKSSYIPLLCDFTLCESQYDDNVKNKIDNVRFIYSGTFGSDRKLEIVIEAVVKYLSDRLDADFLFIGGDEDDVRRLKQVPGVQQFVKKGNLKIECKVSRSELVEHLLCSDIGLCLIPPTEEYMESSPTKLSEYMGAGLAVLASYGIPLQEKFIKESEAGLLVNWSVEEMVEGIGCMVKEVDNINLMKVNAKAYADKKLKYNLYKDNLLSLFE</sequence>
<keyword evidence="2" id="KW-1185">Reference proteome</keyword>
<dbReference type="AlphaFoldDB" id="A0A1H3CFN2"/>
<dbReference type="Pfam" id="PF13692">
    <property type="entry name" value="Glyco_trans_1_4"/>
    <property type="match status" value="1"/>
</dbReference>
<dbReference type="RefSeq" id="WP_092570016.1">
    <property type="nucleotide sequence ID" value="NZ_BMXH01000010.1"/>
</dbReference>
<dbReference type="SUPFAM" id="SSF53756">
    <property type="entry name" value="UDP-Glycosyltransferase/glycogen phosphorylase"/>
    <property type="match status" value="1"/>
</dbReference>
<reference evidence="1 2" key="1">
    <citation type="submission" date="2016-10" db="EMBL/GenBank/DDBJ databases">
        <authorList>
            <person name="de Groot N.N."/>
        </authorList>
    </citation>
    <scope>NUCLEOTIDE SEQUENCE [LARGE SCALE GENOMIC DNA]</scope>
    <source>
        <strain evidence="1 2">DSM 19219</strain>
    </source>
</reference>
<dbReference type="EMBL" id="FNNI01000006">
    <property type="protein sequence ID" value="SDX52951.1"/>
    <property type="molecule type" value="Genomic_DNA"/>
</dbReference>
<protein>
    <submittedName>
        <fullName evidence="1">Glycosyltransferase involved in cell wall bisynthesis</fullName>
    </submittedName>
</protein>
<evidence type="ECO:0000313" key="2">
    <source>
        <dbReference type="Proteomes" id="UP000198500"/>
    </source>
</evidence>
<organism evidence="1 2">
    <name type="scientific">Aidingimonas halophila</name>
    <dbReference type="NCBI Taxonomy" id="574349"/>
    <lineage>
        <taxon>Bacteria</taxon>
        <taxon>Pseudomonadati</taxon>
        <taxon>Pseudomonadota</taxon>
        <taxon>Gammaproteobacteria</taxon>
        <taxon>Oceanospirillales</taxon>
        <taxon>Halomonadaceae</taxon>
        <taxon>Aidingimonas</taxon>
    </lineage>
</organism>
<proteinExistence type="predicted"/>
<dbReference type="Gene3D" id="3.40.50.2000">
    <property type="entry name" value="Glycogen Phosphorylase B"/>
    <property type="match status" value="1"/>
</dbReference>
<name>A0A1H3CFN2_9GAMM</name>
<evidence type="ECO:0000313" key="1">
    <source>
        <dbReference type="EMBL" id="SDX52951.1"/>
    </source>
</evidence>
<dbReference type="Proteomes" id="UP000198500">
    <property type="component" value="Unassembled WGS sequence"/>
</dbReference>
<dbReference type="OrthoDB" id="9815351at2"/>
<dbReference type="GO" id="GO:0016740">
    <property type="term" value="F:transferase activity"/>
    <property type="evidence" value="ECO:0007669"/>
    <property type="project" value="UniProtKB-KW"/>
</dbReference>